<protein>
    <recommendedName>
        <fullName evidence="3">MHC class I-like antigen recognition-like domain-containing protein</fullName>
    </recommendedName>
</protein>
<feature type="non-terminal residue" evidence="4">
    <location>
        <position position="127"/>
    </location>
</feature>
<dbReference type="GO" id="GO:0006955">
    <property type="term" value="P:immune response"/>
    <property type="evidence" value="ECO:0007669"/>
    <property type="project" value="TreeGrafter"/>
</dbReference>
<name>A0A7J5ZW18_AMEME</name>
<organism evidence="4 5">
    <name type="scientific">Ameiurus melas</name>
    <name type="common">Black bullhead</name>
    <name type="synonym">Silurus melas</name>
    <dbReference type="NCBI Taxonomy" id="219545"/>
    <lineage>
        <taxon>Eukaryota</taxon>
        <taxon>Metazoa</taxon>
        <taxon>Chordata</taxon>
        <taxon>Craniata</taxon>
        <taxon>Vertebrata</taxon>
        <taxon>Euteleostomi</taxon>
        <taxon>Actinopterygii</taxon>
        <taxon>Neopterygii</taxon>
        <taxon>Teleostei</taxon>
        <taxon>Ostariophysi</taxon>
        <taxon>Siluriformes</taxon>
        <taxon>Ictaluridae</taxon>
        <taxon>Ameiurus</taxon>
    </lineage>
</organism>
<dbReference type="PANTHER" id="PTHR16675:SF237">
    <property type="entry name" value="MHC CLASS I ANTIGEN TRANSCRIPT VARIANT 1-RELATED"/>
    <property type="match status" value="1"/>
</dbReference>
<dbReference type="InterPro" id="IPR037055">
    <property type="entry name" value="MHC_I-like_Ag-recog_sf"/>
</dbReference>
<dbReference type="InterPro" id="IPR050208">
    <property type="entry name" value="MHC_class-I_related"/>
</dbReference>
<comment type="caution">
    <text evidence="4">The sequence shown here is derived from an EMBL/GenBank/DDBJ whole genome shotgun (WGS) entry which is preliminary data.</text>
</comment>
<reference evidence="4 5" key="1">
    <citation type="submission" date="2020-02" db="EMBL/GenBank/DDBJ databases">
        <title>A chromosome-scale genome assembly of the black bullhead catfish (Ameiurus melas).</title>
        <authorList>
            <person name="Wen M."/>
            <person name="Zham M."/>
            <person name="Cabau C."/>
            <person name="Klopp C."/>
            <person name="Donnadieu C."/>
            <person name="Roques C."/>
            <person name="Bouchez O."/>
            <person name="Lampietro C."/>
            <person name="Jouanno E."/>
            <person name="Herpin A."/>
            <person name="Louis A."/>
            <person name="Berthelot C."/>
            <person name="Parey E."/>
            <person name="Roest-Crollius H."/>
            <person name="Braasch I."/>
            <person name="Postlethwait J."/>
            <person name="Robinson-Rechavi M."/>
            <person name="Echchiki A."/>
            <person name="Begum T."/>
            <person name="Montfort J."/>
            <person name="Schartl M."/>
            <person name="Bobe J."/>
            <person name="Guiguen Y."/>
        </authorList>
    </citation>
    <scope>NUCLEOTIDE SEQUENCE [LARGE SCALE GENOMIC DNA]</scope>
    <source>
        <strain evidence="4">M_S1</strain>
        <tissue evidence="4">Blood</tissue>
    </source>
</reference>
<dbReference type="PANTHER" id="PTHR16675">
    <property type="entry name" value="MHC CLASS I-RELATED"/>
    <property type="match status" value="1"/>
</dbReference>
<dbReference type="AlphaFoldDB" id="A0A7J5ZW18"/>
<dbReference type="InterPro" id="IPR011162">
    <property type="entry name" value="MHC_I/II-like_Ag-recog"/>
</dbReference>
<evidence type="ECO:0000313" key="4">
    <source>
        <dbReference type="EMBL" id="KAF4074720.1"/>
    </source>
</evidence>
<dbReference type="Pfam" id="PF00129">
    <property type="entry name" value="MHC_I"/>
    <property type="match status" value="1"/>
</dbReference>
<keyword evidence="1" id="KW-0325">Glycoprotein</keyword>
<evidence type="ECO:0000256" key="2">
    <source>
        <dbReference type="SAM" id="SignalP"/>
    </source>
</evidence>
<keyword evidence="2" id="KW-0732">Signal</keyword>
<feature type="domain" description="MHC class I-like antigen recognition-like" evidence="3">
    <location>
        <begin position="34"/>
        <end position="124"/>
    </location>
</feature>
<dbReference type="GO" id="GO:0009897">
    <property type="term" value="C:external side of plasma membrane"/>
    <property type="evidence" value="ECO:0007669"/>
    <property type="project" value="TreeGrafter"/>
</dbReference>
<evidence type="ECO:0000256" key="1">
    <source>
        <dbReference type="ARBA" id="ARBA00023180"/>
    </source>
</evidence>
<dbReference type="InterPro" id="IPR011161">
    <property type="entry name" value="MHC_I-like_Ag-recog"/>
</dbReference>
<proteinExistence type="predicted"/>
<sequence>MRDWIRSGEMARCSEVLKVLIFLTCSLHLSSSVTHTLQYIYTAVTPGINFPEFTDVGQVDGQQFTYYDSKIRKKIPKTEWILKVSADDPDYWNTGTQILQGNQETFKVNMDILMRRFNQTTGKHSHS</sequence>
<dbReference type="SUPFAM" id="SSF54452">
    <property type="entry name" value="MHC antigen-recognition domain"/>
    <property type="match status" value="1"/>
</dbReference>
<dbReference type="Proteomes" id="UP000593565">
    <property type="component" value="Unassembled WGS sequence"/>
</dbReference>
<dbReference type="GO" id="GO:0005615">
    <property type="term" value="C:extracellular space"/>
    <property type="evidence" value="ECO:0007669"/>
    <property type="project" value="TreeGrafter"/>
</dbReference>
<accession>A0A7J5ZW18</accession>
<evidence type="ECO:0000259" key="3">
    <source>
        <dbReference type="Pfam" id="PF00129"/>
    </source>
</evidence>
<dbReference type="EMBL" id="JAAGNN010000022">
    <property type="protein sequence ID" value="KAF4074720.1"/>
    <property type="molecule type" value="Genomic_DNA"/>
</dbReference>
<gene>
    <name evidence="4" type="ORF">AMELA_G00242510</name>
</gene>
<feature type="chain" id="PRO_5029845562" description="MHC class I-like antigen recognition-like domain-containing protein" evidence="2">
    <location>
        <begin position="33"/>
        <end position="127"/>
    </location>
</feature>
<dbReference type="Gene3D" id="3.30.500.10">
    <property type="entry name" value="MHC class I-like antigen recognition-like"/>
    <property type="match status" value="1"/>
</dbReference>
<evidence type="ECO:0000313" key="5">
    <source>
        <dbReference type="Proteomes" id="UP000593565"/>
    </source>
</evidence>
<feature type="signal peptide" evidence="2">
    <location>
        <begin position="1"/>
        <end position="32"/>
    </location>
</feature>
<keyword evidence="5" id="KW-1185">Reference proteome</keyword>